<evidence type="ECO:0000313" key="2">
    <source>
        <dbReference type="EMBL" id="TQK79120.1"/>
    </source>
</evidence>
<dbReference type="NCBIfam" id="NF041195">
    <property type="entry name" value="ScbA_BarX_GamBu"/>
    <property type="match status" value="1"/>
</dbReference>
<evidence type="ECO:0000259" key="1">
    <source>
        <dbReference type="Pfam" id="PF03756"/>
    </source>
</evidence>
<dbReference type="AlphaFoldDB" id="A0A542SWY1"/>
<dbReference type="OrthoDB" id="7838374at2"/>
<dbReference type="EMBL" id="VFNX01000008">
    <property type="protein sequence ID" value="TQK79120.1"/>
    <property type="molecule type" value="Genomic_DNA"/>
</dbReference>
<dbReference type="GO" id="GO:0016740">
    <property type="term" value="F:transferase activity"/>
    <property type="evidence" value="ECO:0007669"/>
    <property type="project" value="InterPro"/>
</dbReference>
<dbReference type="Pfam" id="PF03756">
    <property type="entry name" value="AfsA"/>
    <property type="match status" value="2"/>
</dbReference>
<feature type="domain" description="A-factor biosynthesis hotdog" evidence="1">
    <location>
        <begin position="185"/>
        <end position="304"/>
    </location>
</feature>
<sequence length="327" mass="35313">MQFTRTLPKELVHRAAVAEVFLTDMEYHGEDELLLGAQLPRRHAFYHDTLGPRDRHDPLLLLEVCRQGIFVVAHRCFDVPLGYKFLLRTVEFEVPHASALTMGDGPTEAVITTHVEHRFRVRTGVTGLRLRFALAIGPQVALLARIGYSWMRPEDWTGLRAGQRGALGLPDGPVALPGPRVAAALVGRRDPANTVISPPRATGDGGRTARLTADTGHPTLYDHWVDHVPGMLELEAFRQLALTAAVAAGTVRTPTVLPLGLAARFRCFAEMDLPLECRTAPVRPGADIECTLRQPGAVAAEARIRLADPDLDPAGLAGAAAAARGAA</sequence>
<organism evidence="2 3">
    <name type="scientific">Streptomyces puniciscabiei</name>
    <dbReference type="NCBI Taxonomy" id="164348"/>
    <lineage>
        <taxon>Bacteria</taxon>
        <taxon>Bacillati</taxon>
        <taxon>Actinomycetota</taxon>
        <taxon>Actinomycetes</taxon>
        <taxon>Kitasatosporales</taxon>
        <taxon>Streptomycetaceae</taxon>
        <taxon>Streptomyces</taxon>
    </lineage>
</organism>
<protein>
    <submittedName>
        <fullName evidence="2">A-factor biosynthesis hotdog protein</fullName>
    </submittedName>
</protein>
<gene>
    <name evidence="2" type="ORF">FB563_8339</name>
</gene>
<dbReference type="RefSeq" id="WP_055705810.1">
    <property type="nucleotide sequence ID" value="NZ_JBPJFI010000002.1"/>
</dbReference>
<dbReference type="InterPro" id="IPR047757">
    <property type="entry name" value="AfsA-like"/>
</dbReference>
<accession>A0A542SWY1</accession>
<proteinExistence type="predicted"/>
<evidence type="ECO:0000313" key="3">
    <source>
        <dbReference type="Proteomes" id="UP000318103"/>
    </source>
</evidence>
<name>A0A542SWY1_9ACTN</name>
<comment type="caution">
    <text evidence="2">The sequence shown here is derived from an EMBL/GenBank/DDBJ whole genome shotgun (WGS) entry which is preliminary data.</text>
</comment>
<feature type="domain" description="A-factor biosynthesis hotdog" evidence="1">
    <location>
        <begin position="11"/>
        <end position="122"/>
    </location>
</feature>
<dbReference type="InterPro" id="IPR005509">
    <property type="entry name" value="AfsA_hotdog_dom"/>
</dbReference>
<reference evidence="2 3" key="1">
    <citation type="submission" date="2019-06" db="EMBL/GenBank/DDBJ databases">
        <title>Sequencing the genomes of 1000 actinobacteria strains.</title>
        <authorList>
            <person name="Klenk H.-P."/>
        </authorList>
    </citation>
    <scope>NUCLEOTIDE SEQUENCE [LARGE SCALE GENOMIC DNA]</scope>
    <source>
        <strain evidence="2 3">DSM 41929</strain>
    </source>
</reference>
<keyword evidence="3" id="KW-1185">Reference proteome</keyword>
<dbReference type="Proteomes" id="UP000318103">
    <property type="component" value="Unassembled WGS sequence"/>
</dbReference>